<reference evidence="3" key="1">
    <citation type="journal article" date="2019" name="Int. J. Syst. Evol. Microbiol.">
        <title>The Global Catalogue of Microorganisms (GCM) 10K type strain sequencing project: providing services to taxonomists for standard genome sequencing and annotation.</title>
        <authorList>
            <consortium name="The Broad Institute Genomics Platform"/>
            <consortium name="The Broad Institute Genome Sequencing Center for Infectious Disease"/>
            <person name="Wu L."/>
            <person name="Ma J."/>
        </authorList>
    </citation>
    <scope>NUCLEOTIDE SEQUENCE [LARGE SCALE GENOMIC DNA]</scope>
    <source>
        <strain evidence="3">JCM 19134</strain>
    </source>
</reference>
<dbReference type="CDD" id="cd04186">
    <property type="entry name" value="GT_2_like_c"/>
    <property type="match status" value="1"/>
</dbReference>
<protein>
    <recommendedName>
        <fullName evidence="1">Glycosyltransferase 2-like domain-containing protein</fullName>
    </recommendedName>
</protein>
<organism evidence="2 3">
    <name type="scientific">Halioxenophilus aromaticivorans</name>
    <dbReference type="NCBI Taxonomy" id="1306992"/>
    <lineage>
        <taxon>Bacteria</taxon>
        <taxon>Pseudomonadati</taxon>
        <taxon>Pseudomonadota</taxon>
        <taxon>Gammaproteobacteria</taxon>
        <taxon>Alteromonadales</taxon>
        <taxon>Alteromonadaceae</taxon>
        <taxon>Halioxenophilus</taxon>
    </lineage>
</organism>
<accession>A0AAV3U7V9</accession>
<dbReference type="AlphaFoldDB" id="A0AAV3U7V9"/>
<dbReference type="PANTHER" id="PTHR43179">
    <property type="entry name" value="RHAMNOSYLTRANSFERASE WBBL"/>
    <property type="match status" value="1"/>
</dbReference>
<keyword evidence="3" id="KW-1185">Reference proteome</keyword>
<proteinExistence type="predicted"/>
<dbReference type="Proteomes" id="UP001409585">
    <property type="component" value="Unassembled WGS sequence"/>
</dbReference>
<dbReference type="SUPFAM" id="SSF53448">
    <property type="entry name" value="Nucleotide-diphospho-sugar transferases"/>
    <property type="match status" value="1"/>
</dbReference>
<dbReference type="PANTHER" id="PTHR43179:SF7">
    <property type="entry name" value="RHAMNOSYLTRANSFERASE WBBL"/>
    <property type="match status" value="1"/>
</dbReference>
<dbReference type="RefSeq" id="WP_345426921.1">
    <property type="nucleotide sequence ID" value="NZ_BAABLX010000074.1"/>
</dbReference>
<evidence type="ECO:0000259" key="1">
    <source>
        <dbReference type="Pfam" id="PF00535"/>
    </source>
</evidence>
<gene>
    <name evidence="2" type="ORF">GCM10025791_41720</name>
</gene>
<sequence>MDWTQCQYLVVIVNYRTAARTNACLDRLAAEIASVPEACVVVVDNDSQDGSFQAIRDYIAAQQWPWAVALSAPKNGGYAYGNNFAIRQALASDSPPQYIHLLNPDTEVRPGALSQLHQFMERTPEAGLCGGCFENPDGSLWRNAFRFPSILGEVNRGLQLGLVTRLLRNHATVREMDDSTEQVDWLPGASLLVRRQVFEDVGLMDEHYFLYYEETDFCLAAHRAGWQCWYVPASKVMHIAGDSTGVTSREGAPKPLPKFVFDSRRYYFVKNHSLLYAAGADACWIICFAAWRLRRCLQRKPDRDPPGLLRDSISHSVFVRGGQ</sequence>
<dbReference type="Gene3D" id="3.90.550.10">
    <property type="entry name" value="Spore Coat Polysaccharide Biosynthesis Protein SpsA, Chain A"/>
    <property type="match status" value="1"/>
</dbReference>
<dbReference type="InterPro" id="IPR029044">
    <property type="entry name" value="Nucleotide-diphossugar_trans"/>
</dbReference>
<evidence type="ECO:0000313" key="2">
    <source>
        <dbReference type="EMBL" id="GAA4956999.1"/>
    </source>
</evidence>
<name>A0AAV3U7V9_9ALTE</name>
<feature type="domain" description="Glycosyltransferase 2-like" evidence="1">
    <location>
        <begin position="10"/>
        <end position="145"/>
    </location>
</feature>
<dbReference type="InterPro" id="IPR001173">
    <property type="entry name" value="Glyco_trans_2-like"/>
</dbReference>
<comment type="caution">
    <text evidence="2">The sequence shown here is derived from an EMBL/GenBank/DDBJ whole genome shotgun (WGS) entry which is preliminary data.</text>
</comment>
<dbReference type="Pfam" id="PF00535">
    <property type="entry name" value="Glycos_transf_2"/>
    <property type="match status" value="1"/>
</dbReference>
<dbReference type="EMBL" id="BAABLX010000074">
    <property type="protein sequence ID" value="GAA4956999.1"/>
    <property type="molecule type" value="Genomic_DNA"/>
</dbReference>
<evidence type="ECO:0000313" key="3">
    <source>
        <dbReference type="Proteomes" id="UP001409585"/>
    </source>
</evidence>